<evidence type="ECO:0000256" key="9">
    <source>
        <dbReference type="SAM" id="SignalP"/>
    </source>
</evidence>
<keyword evidence="4" id="KW-1003">Cell membrane</keyword>
<dbReference type="AlphaFoldDB" id="A0A0K6H9D8"/>
<evidence type="ECO:0000256" key="3">
    <source>
        <dbReference type="ARBA" id="ARBA00014028"/>
    </source>
</evidence>
<keyword evidence="6" id="KW-0472">Membrane</keyword>
<dbReference type="GO" id="GO:0030288">
    <property type="term" value="C:outer membrane-bounded periplasmic space"/>
    <property type="evidence" value="ECO:0007669"/>
    <property type="project" value="InterPro"/>
</dbReference>
<evidence type="ECO:0000256" key="8">
    <source>
        <dbReference type="ARBA" id="ARBA00023288"/>
    </source>
</evidence>
<sequence>MKVQFIISAIASALVMAGCASQSPQPQVSKPPVNKQQQLEAQQQAIAEQPIELALKRKIAVGRLSNETNYGRSLLREATQGRDDQKISDMFTQAIANTNKFQIFERPDIAALQAEQNLTAQSAEIVGVDTLVVGSLTEFGRSNVGERGFFSTSAKQEATATVDLRLVDTKTGQIIASVSGTGSSSLEQSRTMGFGSVAGYDGSLNDQAIGAAVNAAVEKMTAMLLQKPWSADILAVEEGQVFISGGEAQGVKAGMTFAVMTKGKRIKSKTTGSYISLPGEKVAELKITSLFGSSELDQGAVGTITSGSIAGHAVETLEVQELKP</sequence>
<name>A0A0K6H9D8_9GAMM</name>
<dbReference type="RefSeq" id="WP_055439432.1">
    <property type="nucleotide sequence ID" value="NZ_CYHB01000005.1"/>
</dbReference>
<feature type="chain" id="PRO_5005504297" description="Curli production assembly/transport component CsgG" evidence="9">
    <location>
        <begin position="18"/>
        <end position="324"/>
    </location>
</feature>
<accession>A0A0K6H9D8</accession>
<dbReference type="Pfam" id="PF03783">
    <property type="entry name" value="CsgG"/>
    <property type="match status" value="1"/>
</dbReference>
<keyword evidence="8" id="KW-0449">Lipoprotein</keyword>
<keyword evidence="11" id="KW-1185">Reference proteome</keyword>
<dbReference type="Proteomes" id="UP000182598">
    <property type="component" value="Unassembled WGS sequence"/>
</dbReference>
<dbReference type="InterPro" id="IPR005534">
    <property type="entry name" value="Curli_assmbl/transp-comp_CsgG"/>
</dbReference>
<proteinExistence type="inferred from homology"/>
<organism evidence="10 11">
    <name type="scientific">Pseudidiomarina woesei</name>
    <dbReference type="NCBI Taxonomy" id="1381080"/>
    <lineage>
        <taxon>Bacteria</taxon>
        <taxon>Pseudomonadati</taxon>
        <taxon>Pseudomonadota</taxon>
        <taxon>Gammaproteobacteria</taxon>
        <taxon>Alteromonadales</taxon>
        <taxon>Idiomarinaceae</taxon>
        <taxon>Pseudidiomarina</taxon>
    </lineage>
</organism>
<evidence type="ECO:0000256" key="5">
    <source>
        <dbReference type="ARBA" id="ARBA00022729"/>
    </source>
</evidence>
<keyword evidence="5 9" id="KW-0732">Signal</keyword>
<evidence type="ECO:0000256" key="6">
    <source>
        <dbReference type="ARBA" id="ARBA00023136"/>
    </source>
</evidence>
<gene>
    <name evidence="10" type="ORF">Ga0061064_1780</name>
</gene>
<comment type="similarity">
    <text evidence="2">Belongs to the CsgG family.</text>
</comment>
<evidence type="ECO:0000313" key="10">
    <source>
        <dbReference type="EMBL" id="CUA87373.1"/>
    </source>
</evidence>
<evidence type="ECO:0000256" key="4">
    <source>
        <dbReference type="ARBA" id="ARBA00022475"/>
    </source>
</evidence>
<protein>
    <recommendedName>
        <fullName evidence="3">Curli production assembly/transport component CsgG</fullName>
    </recommendedName>
</protein>
<dbReference type="PANTHER" id="PTHR41164:SF1">
    <property type="entry name" value="CURLI PRODUCTION ASSEMBLY_TRANSPORT COMPONENT CSGG"/>
    <property type="match status" value="1"/>
</dbReference>
<dbReference type="PANTHER" id="PTHR41164">
    <property type="entry name" value="CURLI PRODUCTION ASSEMBLY/TRANSPORT COMPONENT CSGG"/>
    <property type="match status" value="1"/>
</dbReference>
<evidence type="ECO:0000256" key="7">
    <source>
        <dbReference type="ARBA" id="ARBA00023139"/>
    </source>
</evidence>
<evidence type="ECO:0000256" key="1">
    <source>
        <dbReference type="ARBA" id="ARBA00003989"/>
    </source>
</evidence>
<dbReference type="PROSITE" id="PS51257">
    <property type="entry name" value="PROKAR_LIPOPROTEIN"/>
    <property type="match status" value="1"/>
</dbReference>
<evidence type="ECO:0000256" key="2">
    <source>
        <dbReference type="ARBA" id="ARBA00008899"/>
    </source>
</evidence>
<reference evidence="11" key="1">
    <citation type="submission" date="2015-08" db="EMBL/GenBank/DDBJ databases">
        <authorList>
            <person name="Varghese N."/>
        </authorList>
    </citation>
    <scope>NUCLEOTIDE SEQUENCE [LARGE SCALE GENOMIC DNA]</scope>
    <source>
        <strain evidence="11">DSM 27808</strain>
    </source>
</reference>
<dbReference type="OrthoDB" id="9793163at2"/>
<feature type="signal peptide" evidence="9">
    <location>
        <begin position="1"/>
        <end position="17"/>
    </location>
</feature>
<keyword evidence="7" id="KW-0564">Palmitate</keyword>
<dbReference type="Gene3D" id="3.40.50.10610">
    <property type="entry name" value="ABC-type transport auxiliary lipoprotein component"/>
    <property type="match status" value="1"/>
</dbReference>
<comment type="function">
    <text evidence="1">May be involved in the biogenesis of curli organelles.</text>
</comment>
<evidence type="ECO:0000313" key="11">
    <source>
        <dbReference type="Proteomes" id="UP000182598"/>
    </source>
</evidence>
<dbReference type="EMBL" id="CYHB01000005">
    <property type="protein sequence ID" value="CUA87373.1"/>
    <property type="molecule type" value="Genomic_DNA"/>
</dbReference>